<comment type="caution">
    <text evidence="1">The sequence shown here is derived from an EMBL/GenBank/DDBJ whole genome shotgun (WGS) entry which is preliminary data.</text>
</comment>
<proteinExistence type="predicted"/>
<dbReference type="Proteomes" id="UP000598997">
    <property type="component" value="Unassembled WGS sequence"/>
</dbReference>
<evidence type="ECO:0000313" key="1">
    <source>
        <dbReference type="EMBL" id="GGD40490.1"/>
    </source>
</evidence>
<accession>A0A916YEP8</accession>
<organism evidence="1 2">
    <name type="scientific">Croceicoccus pelagius</name>
    <dbReference type="NCBI Taxonomy" id="1703341"/>
    <lineage>
        <taxon>Bacteria</taxon>
        <taxon>Pseudomonadati</taxon>
        <taxon>Pseudomonadota</taxon>
        <taxon>Alphaproteobacteria</taxon>
        <taxon>Sphingomonadales</taxon>
        <taxon>Erythrobacteraceae</taxon>
        <taxon>Croceicoccus</taxon>
    </lineage>
</organism>
<keyword evidence="2" id="KW-1185">Reference proteome</keyword>
<evidence type="ECO:0000313" key="2">
    <source>
        <dbReference type="Proteomes" id="UP000598997"/>
    </source>
</evidence>
<dbReference type="EMBL" id="BMIO01000003">
    <property type="protein sequence ID" value="GGD40490.1"/>
    <property type="molecule type" value="Genomic_DNA"/>
</dbReference>
<gene>
    <name evidence="1" type="ORF">GCM10010989_13240</name>
</gene>
<dbReference type="RefSeq" id="WP_066763486.1">
    <property type="nucleotide sequence ID" value="NZ_BMIO01000003.1"/>
</dbReference>
<name>A0A916YEP8_9SPHN</name>
<reference evidence="1 2" key="1">
    <citation type="journal article" date="2014" name="Int. J. Syst. Evol. Microbiol.">
        <title>Complete genome sequence of Corynebacterium casei LMG S-19264T (=DSM 44701T), isolated from a smear-ripened cheese.</title>
        <authorList>
            <consortium name="US DOE Joint Genome Institute (JGI-PGF)"/>
            <person name="Walter F."/>
            <person name="Albersmeier A."/>
            <person name="Kalinowski J."/>
            <person name="Ruckert C."/>
        </authorList>
    </citation>
    <scope>NUCLEOTIDE SEQUENCE [LARGE SCALE GENOMIC DNA]</scope>
    <source>
        <strain evidence="1 2">CGMCC 1.15358</strain>
    </source>
</reference>
<protein>
    <submittedName>
        <fullName evidence="1">Uncharacterized protein</fullName>
    </submittedName>
</protein>
<dbReference type="AlphaFoldDB" id="A0A916YEP8"/>
<sequence length="225" mass="24036">MINLLPHLFALAAPLVFLQGTAPDPALSAENRAAVRCSAVFAIVAGEQQRGAMQGYPPLGWRGREYMVLTGAALIDAGWSKEQVAAAMRDAAASLQAEAIKGGDADGVLAKVMPPCLSLLDAEVEPLIEPNLPQCTAILRLSYDEVHEAEGLSARAKDLLTLATVLESRTRRELVEQGRTQAEADAILAVEAKSVVETAQARGGVQRYDIGTCFELAKPEEKTHY</sequence>